<reference evidence="2" key="1">
    <citation type="journal article" date="2011" name="PLoS ONE">
        <title>A deep insight into the sialotranscriptome of the gulf coast tick, Amblyomma maculatum.</title>
        <authorList>
            <person name="Karim S."/>
            <person name="Singh P."/>
            <person name="Ribeiro J.M."/>
        </authorList>
    </citation>
    <scope>NUCLEOTIDE SEQUENCE</scope>
    <source>
        <tissue evidence="2">Salivary gland</tissue>
    </source>
</reference>
<evidence type="ECO:0000313" key="2">
    <source>
        <dbReference type="EMBL" id="AEO35518.1"/>
    </source>
</evidence>
<protein>
    <recommendedName>
        <fullName evidence="3">Secreted protein</fullName>
    </recommendedName>
</protein>
<accession>G3MPV0</accession>
<feature type="chain" id="PRO_5003447529" description="Secreted protein" evidence="1">
    <location>
        <begin position="19"/>
        <end position="77"/>
    </location>
</feature>
<evidence type="ECO:0008006" key="3">
    <source>
        <dbReference type="Google" id="ProtNLM"/>
    </source>
</evidence>
<keyword evidence="1" id="KW-0732">Signal</keyword>
<feature type="signal peptide" evidence="1">
    <location>
        <begin position="1"/>
        <end position="18"/>
    </location>
</feature>
<name>G3MPV0_AMBMU</name>
<organism evidence="2">
    <name type="scientific">Amblyomma maculatum</name>
    <name type="common">Gulf Coast tick</name>
    <dbReference type="NCBI Taxonomy" id="34609"/>
    <lineage>
        <taxon>Eukaryota</taxon>
        <taxon>Metazoa</taxon>
        <taxon>Ecdysozoa</taxon>
        <taxon>Arthropoda</taxon>
        <taxon>Chelicerata</taxon>
        <taxon>Arachnida</taxon>
        <taxon>Acari</taxon>
        <taxon>Parasitiformes</taxon>
        <taxon>Ixodida</taxon>
        <taxon>Ixodoidea</taxon>
        <taxon>Ixodidae</taxon>
        <taxon>Amblyomminae</taxon>
        <taxon>Amblyomma</taxon>
    </lineage>
</organism>
<sequence length="77" mass="8775">MSTLQMLLFFGLVMTVAASWSSDYHEHAHCLAHCHPDKCPSGCQSGCLCYRRFDYPNHGYCLDPSKKIPDHFRNLGK</sequence>
<proteinExistence type="evidence at transcript level"/>
<evidence type="ECO:0000256" key="1">
    <source>
        <dbReference type="SAM" id="SignalP"/>
    </source>
</evidence>
<dbReference type="EMBL" id="JO843901">
    <property type="protein sequence ID" value="AEO35518.1"/>
    <property type="molecule type" value="mRNA"/>
</dbReference>
<dbReference type="AlphaFoldDB" id="G3MPV0"/>